<sequence length="360" mass="38708">MDLDDLKQPEYTGENRCLPCTVVNLTIAAALGWLVARKHRIAGVLVFVVSAAIISLRGYLVPGTPTLTRRYLPAGVLRLFGKEPDLETASGFHGVDADAAATDTHATSDTIDSADAADDGAYFDPMVEPPGPDVDVRTEPPTPEERPGPDVAATDGYGRSEPGVFDLERYFLERDVLEPCTEIDDLCLTDGFEDRWFAEIGTILETGDAAGAEPDETGADDAPAADRTADAVDAAAVIEAVGFDVDPEAFDLEARDEARFLVGNRGIAGRWPSHAAVVADVAASRALEDWVDDWHALGPETRGRVLNALRMFLERCPTGGDVELGEEVVESCCTSHDVMAVTCEETGERLFEERLDRAEA</sequence>
<reference evidence="7" key="1">
    <citation type="submission" date="2017-02" db="EMBL/GenBank/DDBJ databases">
        <title>Natronthermophilus aegyptiacus gen. nov.,sp. nov., an aerobic, extremely halophilic alkalithermophilic archaeon isolated from the athalassohaline Wadi An Natrun, Egypt.</title>
        <authorList>
            <person name="Zhao B."/>
        </authorList>
    </citation>
    <scope>NUCLEOTIDE SEQUENCE [LARGE SCALE GENOMIC DNA]</scope>
    <source>
        <strain evidence="7">JW/NM-HA 15</strain>
    </source>
</reference>
<evidence type="ECO:0000313" key="7">
    <source>
        <dbReference type="Proteomes" id="UP000250088"/>
    </source>
</evidence>
<feature type="transmembrane region" description="Helical" evidence="2">
    <location>
        <begin position="17"/>
        <end position="35"/>
    </location>
</feature>
<dbReference type="GeneID" id="32894021"/>
<feature type="region of interest" description="Disordered" evidence="1">
    <location>
        <begin position="103"/>
        <end position="159"/>
    </location>
</feature>
<evidence type="ECO:0000259" key="4">
    <source>
        <dbReference type="Pfam" id="PF26237"/>
    </source>
</evidence>
<feature type="transmembrane region" description="Helical" evidence="2">
    <location>
        <begin position="41"/>
        <end position="60"/>
    </location>
</feature>
<evidence type="ECO:0000256" key="1">
    <source>
        <dbReference type="SAM" id="MobiDB-lite"/>
    </source>
</evidence>
<feature type="domain" description="DUF8054" evidence="4">
    <location>
        <begin position="314"/>
        <end position="352"/>
    </location>
</feature>
<dbReference type="KEGG" id="naj:B1756_08035"/>
<keyword evidence="7" id="KW-1185">Reference proteome</keyword>
<keyword evidence="2" id="KW-0472">Membrane</keyword>
<dbReference type="Pfam" id="PF26238">
    <property type="entry name" value="DUF8054_M"/>
    <property type="match status" value="2"/>
</dbReference>
<dbReference type="AlphaFoldDB" id="A0A2Z2HXA9"/>
<keyword evidence="2" id="KW-1133">Transmembrane helix</keyword>
<dbReference type="OrthoDB" id="292134at2157"/>
<evidence type="ECO:0000256" key="2">
    <source>
        <dbReference type="SAM" id="Phobius"/>
    </source>
</evidence>
<dbReference type="EMBL" id="CP019893">
    <property type="protein sequence ID" value="ARS91742.1"/>
    <property type="molecule type" value="Genomic_DNA"/>
</dbReference>
<protein>
    <submittedName>
        <fullName evidence="6">Uncharacterized protein</fullName>
    </submittedName>
</protein>
<name>A0A2Z2HXA9_9EURY</name>
<evidence type="ECO:0000259" key="5">
    <source>
        <dbReference type="Pfam" id="PF26238"/>
    </source>
</evidence>
<dbReference type="Pfam" id="PF26236">
    <property type="entry name" value="DUF8054_N"/>
    <property type="match status" value="1"/>
</dbReference>
<evidence type="ECO:0000259" key="3">
    <source>
        <dbReference type="Pfam" id="PF26236"/>
    </source>
</evidence>
<dbReference type="InterPro" id="IPR058675">
    <property type="entry name" value="DUF8054_C"/>
</dbReference>
<feature type="domain" description="DUF8054" evidence="3">
    <location>
        <begin position="4"/>
        <end position="83"/>
    </location>
</feature>
<dbReference type="Proteomes" id="UP000250088">
    <property type="component" value="Chromosome"/>
</dbReference>
<evidence type="ECO:0000313" key="6">
    <source>
        <dbReference type="EMBL" id="ARS91742.1"/>
    </source>
</evidence>
<dbReference type="RefSeq" id="WP_086890097.1">
    <property type="nucleotide sequence ID" value="NZ_CP019893.1"/>
</dbReference>
<gene>
    <name evidence="6" type="ORF">B1756_08035</name>
</gene>
<feature type="domain" description="DUF8054" evidence="5">
    <location>
        <begin position="227"/>
        <end position="311"/>
    </location>
</feature>
<feature type="domain" description="DUF8054" evidence="5">
    <location>
        <begin position="166"/>
        <end position="222"/>
    </location>
</feature>
<proteinExistence type="predicted"/>
<organism evidence="6 7">
    <name type="scientific">Natrarchaeobaculum aegyptiacum</name>
    <dbReference type="NCBI Taxonomy" id="745377"/>
    <lineage>
        <taxon>Archaea</taxon>
        <taxon>Methanobacteriati</taxon>
        <taxon>Methanobacteriota</taxon>
        <taxon>Stenosarchaea group</taxon>
        <taxon>Halobacteria</taxon>
        <taxon>Halobacteriales</taxon>
        <taxon>Natrialbaceae</taxon>
        <taxon>Natrarchaeobaculum</taxon>
    </lineage>
</organism>
<dbReference type="InterPro" id="IPR058775">
    <property type="entry name" value="DUF8054_M"/>
</dbReference>
<keyword evidence="2" id="KW-0812">Transmembrane</keyword>
<feature type="compositionally biased region" description="Low complexity" evidence="1">
    <location>
        <begin position="103"/>
        <end position="114"/>
    </location>
</feature>
<dbReference type="Pfam" id="PF26237">
    <property type="entry name" value="DUF8054_C"/>
    <property type="match status" value="1"/>
</dbReference>
<accession>A0A2Z2HXA9</accession>
<dbReference type="InterPro" id="IPR058674">
    <property type="entry name" value="DUF8054_N"/>
</dbReference>
<feature type="compositionally biased region" description="Basic and acidic residues" evidence="1">
    <location>
        <begin position="134"/>
        <end position="148"/>
    </location>
</feature>
<feature type="region of interest" description="Disordered" evidence="1">
    <location>
        <begin position="207"/>
        <end position="227"/>
    </location>
</feature>